<dbReference type="Proteomes" id="UP000267408">
    <property type="component" value="Unassembled WGS sequence"/>
</dbReference>
<feature type="region of interest" description="Disordered" evidence="5">
    <location>
        <begin position="203"/>
        <end position="280"/>
    </location>
</feature>
<reference evidence="6 7" key="1">
    <citation type="submission" date="2018-11" db="EMBL/GenBank/DDBJ databases">
        <title>Sequencing the genomes of 1000 actinobacteria strains.</title>
        <authorList>
            <person name="Klenk H.-P."/>
        </authorList>
    </citation>
    <scope>NUCLEOTIDE SEQUENCE [LARGE SCALE GENOMIC DNA]</scope>
    <source>
        <strain evidence="6 7">DSM 44780</strain>
    </source>
</reference>
<keyword evidence="4" id="KW-0326">Glycosidase</keyword>
<protein>
    <submittedName>
        <fullName evidence="6">Alpha galactosidase A</fullName>
    </submittedName>
</protein>
<name>A0A8G1URB5_9ACTN</name>
<evidence type="ECO:0000256" key="5">
    <source>
        <dbReference type="SAM" id="MobiDB-lite"/>
    </source>
</evidence>
<dbReference type="AlphaFoldDB" id="A0A8G1URB5"/>
<dbReference type="EMBL" id="RJVJ01000001">
    <property type="protein sequence ID" value="ROR46389.1"/>
    <property type="molecule type" value="Genomic_DNA"/>
</dbReference>
<dbReference type="InterPro" id="IPR002241">
    <property type="entry name" value="Glyco_hydro_27"/>
</dbReference>
<dbReference type="Gene3D" id="3.20.20.70">
    <property type="entry name" value="Aldolase class I"/>
    <property type="match status" value="1"/>
</dbReference>
<evidence type="ECO:0000313" key="6">
    <source>
        <dbReference type="EMBL" id="ROR46389.1"/>
    </source>
</evidence>
<keyword evidence="3" id="KW-0325">Glycoprotein</keyword>
<dbReference type="PANTHER" id="PTHR11452:SF91">
    <property type="entry name" value="ALPHA-GALACTOSIDASE A-RELATED"/>
    <property type="match status" value="1"/>
</dbReference>
<dbReference type="Gene3D" id="2.60.120.260">
    <property type="entry name" value="Galactose-binding domain-like"/>
    <property type="match status" value="1"/>
</dbReference>
<proteinExistence type="inferred from homology"/>
<evidence type="ECO:0000256" key="4">
    <source>
        <dbReference type="ARBA" id="ARBA00023295"/>
    </source>
</evidence>
<organism evidence="6 7">
    <name type="scientific">Kitasatospora cineracea</name>
    <dbReference type="NCBI Taxonomy" id="88074"/>
    <lineage>
        <taxon>Bacteria</taxon>
        <taxon>Bacillati</taxon>
        <taxon>Actinomycetota</taxon>
        <taxon>Actinomycetes</taxon>
        <taxon>Kitasatosporales</taxon>
        <taxon>Streptomycetaceae</taxon>
        <taxon>Kitasatospora</taxon>
    </lineage>
</organism>
<dbReference type="GO" id="GO:0004553">
    <property type="term" value="F:hydrolase activity, hydrolyzing O-glycosyl compounds"/>
    <property type="evidence" value="ECO:0007669"/>
    <property type="project" value="InterPro"/>
</dbReference>
<dbReference type="GO" id="GO:0005975">
    <property type="term" value="P:carbohydrate metabolic process"/>
    <property type="evidence" value="ECO:0007669"/>
    <property type="project" value="InterPro"/>
</dbReference>
<feature type="compositionally biased region" description="Basic residues" evidence="5">
    <location>
        <begin position="225"/>
        <end position="253"/>
    </location>
</feature>
<feature type="compositionally biased region" description="Basic residues" evidence="5">
    <location>
        <begin position="50"/>
        <end position="60"/>
    </location>
</feature>
<dbReference type="SUPFAM" id="SSF51445">
    <property type="entry name" value="(Trans)glycosidases"/>
    <property type="match status" value="1"/>
</dbReference>
<evidence type="ECO:0000313" key="7">
    <source>
        <dbReference type="Proteomes" id="UP000267408"/>
    </source>
</evidence>
<dbReference type="RefSeq" id="WP_162870092.1">
    <property type="nucleotide sequence ID" value="NZ_RJVJ01000001.1"/>
</dbReference>
<feature type="compositionally biased region" description="Basic and acidic residues" evidence="5">
    <location>
        <begin position="254"/>
        <end position="265"/>
    </location>
</feature>
<gene>
    <name evidence="6" type="ORF">EDD39_4658</name>
</gene>
<dbReference type="InterPro" id="IPR008979">
    <property type="entry name" value="Galactose-bd-like_sf"/>
</dbReference>
<dbReference type="Pfam" id="PF16499">
    <property type="entry name" value="Melibiase_2"/>
    <property type="match status" value="1"/>
</dbReference>
<sequence length="424" mass="46406">MGFNNWACFGCSADNPNRGDVGPPEGLFLAQDAGLFASWGVDYVKPRRLQHAGRRQQPRRLLREPRRVRQRAQEQRRPPRHRLLRVRPAYFPIGPTGLGPWRSDLEAPTSSGLLWRSGYDVKTAHAAGSAWNKTGNQAGVLTQYAYNTDLVRSSGPGNRNDPDFLIPDQLSTAETRSQTALYAVTSSPLILSTDVTALSGAELSAPERAVTSTRTRSAPEQRGRATARQRDHRHRTGGRTALRRQPRRHRRPRQRDAEDHPERLVHPAHAHQSDLRQPTGISNSPVCLERYATTACATPVDLADCATCPDGKLVGFLGGSCSRTGTLAFTDVQVATPGTYRLQIGYVNGGSTARTDHLAVNGGPAAPIVLAGNGSWTTLQSALVAVSLHTRTSNRHRQPHRLGSLHLHPNHLTRATTAVPFRPQ</sequence>
<dbReference type="PANTHER" id="PTHR11452">
    <property type="entry name" value="ALPHA-GALACTOSIDASE/ALPHA-N-ACETYLGALACTOSAMINIDASE"/>
    <property type="match status" value="1"/>
</dbReference>
<evidence type="ECO:0000256" key="3">
    <source>
        <dbReference type="ARBA" id="ARBA00023180"/>
    </source>
</evidence>
<comment type="caution">
    <text evidence="6">The sequence shown here is derived from an EMBL/GenBank/DDBJ whole genome shotgun (WGS) entry which is preliminary data.</text>
</comment>
<keyword evidence="2" id="KW-0378">Hydrolase</keyword>
<evidence type="ECO:0000256" key="2">
    <source>
        <dbReference type="ARBA" id="ARBA00022801"/>
    </source>
</evidence>
<dbReference type="SUPFAM" id="SSF49785">
    <property type="entry name" value="Galactose-binding domain-like"/>
    <property type="match status" value="1"/>
</dbReference>
<dbReference type="InterPro" id="IPR013785">
    <property type="entry name" value="Aldolase_TIM"/>
</dbReference>
<comment type="similarity">
    <text evidence="1">Belongs to the glycosyl hydrolase 27 family.</text>
</comment>
<accession>A0A8G1URB5</accession>
<feature type="compositionally biased region" description="Basic and acidic residues" evidence="5">
    <location>
        <begin position="61"/>
        <end position="77"/>
    </location>
</feature>
<dbReference type="InterPro" id="IPR017853">
    <property type="entry name" value="GH"/>
</dbReference>
<feature type="region of interest" description="Disordered" evidence="5">
    <location>
        <begin position="50"/>
        <end position="81"/>
    </location>
</feature>
<evidence type="ECO:0000256" key="1">
    <source>
        <dbReference type="ARBA" id="ARBA00009743"/>
    </source>
</evidence>